<proteinExistence type="predicted"/>
<evidence type="ECO:0000313" key="5">
    <source>
        <dbReference type="RefSeq" id="XP_027329359.1"/>
    </source>
</evidence>
<dbReference type="InterPro" id="IPR002110">
    <property type="entry name" value="Ankyrin_rpt"/>
</dbReference>
<accession>A0A8B8JDS8</accession>
<dbReference type="Pfam" id="PF12796">
    <property type="entry name" value="Ank_2"/>
    <property type="match status" value="1"/>
</dbReference>
<feature type="transmembrane region" description="Helical" evidence="2">
    <location>
        <begin position="509"/>
        <end position="531"/>
    </location>
</feature>
<reference evidence="5" key="2">
    <citation type="submission" date="2025-08" db="UniProtKB">
        <authorList>
            <consortium name="RefSeq"/>
        </authorList>
    </citation>
    <scope>IDENTIFICATION</scope>
    <source>
        <tissue evidence="5">Young leaves</tissue>
    </source>
</reference>
<dbReference type="AlphaFoldDB" id="A0A8B8JDS8"/>
<dbReference type="InterPro" id="IPR026961">
    <property type="entry name" value="PGG_dom"/>
</dbReference>
<keyword evidence="2" id="KW-0812">Transmembrane</keyword>
<dbReference type="RefSeq" id="XP_027329359.1">
    <property type="nucleotide sequence ID" value="XM_027473558.1"/>
</dbReference>
<dbReference type="PANTHER" id="PTHR24177">
    <property type="entry name" value="CASKIN"/>
    <property type="match status" value="1"/>
</dbReference>
<evidence type="ECO:0000313" key="4">
    <source>
        <dbReference type="Proteomes" id="UP000694853"/>
    </source>
</evidence>
<dbReference type="Pfam" id="PF13962">
    <property type="entry name" value="PGG"/>
    <property type="match status" value="1"/>
</dbReference>
<keyword evidence="4" id="KW-1185">Reference proteome</keyword>
<dbReference type="SUPFAM" id="SSF48403">
    <property type="entry name" value="Ankyrin repeat"/>
    <property type="match status" value="1"/>
</dbReference>
<keyword evidence="2" id="KW-0472">Membrane</keyword>
<evidence type="ECO:0000256" key="1">
    <source>
        <dbReference type="ARBA" id="ARBA00004413"/>
    </source>
</evidence>
<evidence type="ECO:0000256" key="2">
    <source>
        <dbReference type="SAM" id="Phobius"/>
    </source>
</evidence>
<keyword evidence="2" id="KW-1133">Transmembrane helix</keyword>
<organism evidence="4 5">
    <name type="scientific">Abrus precatorius</name>
    <name type="common">Indian licorice</name>
    <name type="synonym">Glycine abrus</name>
    <dbReference type="NCBI Taxonomy" id="3816"/>
    <lineage>
        <taxon>Eukaryota</taxon>
        <taxon>Viridiplantae</taxon>
        <taxon>Streptophyta</taxon>
        <taxon>Embryophyta</taxon>
        <taxon>Tracheophyta</taxon>
        <taxon>Spermatophyta</taxon>
        <taxon>Magnoliopsida</taxon>
        <taxon>eudicotyledons</taxon>
        <taxon>Gunneridae</taxon>
        <taxon>Pentapetalae</taxon>
        <taxon>rosids</taxon>
        <taxon>fabids</taxon>
        <taxon>Fabales</taxon>
        <taxon>Fabaceae</taxon>
        <taxon>Papilionoideae</taxon>
        <taxon>50 kb inversion clade</taxon>
        <taxon>NPAAA clade</taxon>
        <taxon>indigoferoid/millettioid clade</taxon>
        <taxon>Abreae</taxon>
        <taxon>Abrus</taxon>
    </lineage>
</organism>
<dbReference type="KEGG" id="aprc:113845885"/>
<protein>
    <submittedName>
        <fullName evidence="5">Ankyrin repeat-containing protein ITN1-like</fullName>
    </submittedName>
</protein>
<dbReference type="InterPro" id="IPR036770">
    <property type="entry name" value="Ankyrin_rpt-contain_sf"/>
</dbReference>
<dbReference type="SMART" id="SM00248">
    <property type="entry name" value="ANK"/>
    <property type="match status" value="4"/>
</dbReference>
<dbReference type="GeneID" id="113845885"/>
<dbReference type="Gene3D" id="1.25.40.20">
    <property type="entry name" value="Ankyrin repeat-containing domain"/>
    <property type="match status" value="2"/>
</dbReference>
<comment type="subcellular location">
    <subcellularLocation>
        <location evidence="1">Cell membrane</location>
        <topology evidence="1">Peripheral membrane protein</topology>
        <orientation evidence="1">Cytoplasmic side</orientation>
    </subcellularLocation>
</comment>
<feature type="domain" description="PGG" evidence="3">
    <location>
        <begin position="447"/>
        <end position="507"/>
    </location>
</feature>
<sequence length="533" mass="59979">MLLLSPLLSQNMIIKLMRLGKKDAKPNKKFWRSNSLPLSREFPSVSEYEDPSVKFLDDTNIQIIISSNEHIHSLSHEQTPIEAASAAASPQDENRRVNEMTPEDLSSLKRQLYVYALHNMWQQAQPIFGTFPDMVRIPLTASGDTALHVAVSANSNTFVQGLVNLMTPEDLRIPNSDGNTAFCMAAISGNGEDFQIMIEKNENLPLIPGHDGLLPVHLAALTGHHKIVQFLSSQNLLHKMASKDIEWLFFMTISSSMFGMNEGNDNKEASSGTGLELLKKLWSHVRQLEYKKILELITQPSALLFDAVKSGNVEAVKWLLYMNRELLTIKDPSNGRNLLHFTVLYRQSSIFFFILKMTTVNLVLRAVDNDRNNILHLAAHQQDEASSSLRPNIQMQRELVWFKEVEKRVPHELRTMRNNNGKTPNDIFYDNHKKLSKEVKDAAKGIADSGMLVTTLIATVAFAAALTVPGDKTNAWFIVFILTNAVALFSSSASIISFLSIFTTSKLDSWAYLTFYIHCHYGPSFCCSIFFDI</sequence>
<feature type="transmembrane region" description="Helical" evidence="2">
    <location>
        <begin position="450"/>
        <end position="468"/>
    </location>
</feature>
<reference evidence="4" key="1">
    <citation type="journal article" date="2019" name="Toxins">
        <title>Detection of Abrin-Like and Prepropulchellin-Like Toxin Genes and Transcripts Using Whole Genome Sequencing and Full-Length Transcript Sequencing of Abrus precatorius.</title>
        <authorList>
            <person name="Hovde B.T."/>
            <person name="Daligault H.E."/>
            <person name="Hanschen E.R."/>
            <person name="Kunde Y.A."/>
            <person name="Johnson M.B."/>
            <person name="Starkenburg S.R."/>
            <person name="Johnson S.L."/>
        </authorList>
    </citation>
    <scope>NUCLEOTIDE SEQUENCE [LARGE SCALE GENOMIC DNA]</scope>
</reference>
<dbReference type="Proteomes" id="UP000694853">
    <property type="component" value="Unplaced"/>
</dbReference>
<dbReference type="GO" id="GO:0005886">
    <property type="term" value="C:plasma membrane"/>
    <property type="evidence" value="ECO:0007669"/>
    <property type="project" value="UniProtKB-SubCell"/>
</dbReference>
<feature type="transmembrane region" description="Helical" evidence="2">
    <location>
        <begin position="475"/>
        <end position="503"/>
    </location>
</feature>
<evidence type="ECO:0000259" key="3">
    <source>
        <dbReference type="Pfam" id="PF13962"/>
    </source>
</evidence>
<dbReference type="OrthoDB" id="1434467at2759"/>
<gene>
    <name evidence="5" type="primary">LOC113845885</name>
</gene>
<dbReference type="PANTHER" id="PTHR24177:SF446">
    <property type="entry name" value="ANKYRIN REPEAT-CONTAINING PROTEIN NPR4-LIKE"/>
    <property type="match status" value="1"/>
</dbReference>
<name>A0A8B8JDS8_ABRPR</name>